<evidence type="ECO:0000256" key="3">
    <source>
        <dbReference type="SAM" id="Phobius"/>
    </source>
</evidence>
<reference evidence="5" key="1">
    <citation type="submission" date="2013-04" db="EMBL/GenBank/DDBJ databases">
        <authorList>
            <person name="Qu J."/>
            <person name="Murali S.C."/>
            <person name="Bandaranaike D."/>
            <person name="Bellair M."/>
            <person name="Blankenburg K."/>
            <person name="Chao H."/>
            <person name="Dinh H."/>
            <person name="Doddapaneni H."/>
            <person name="Downs B."/>
            <person name="Dugan-Rocha S."/>
            <person name="Elkadiri S."/>
            <person name="Gnanaolivu R.D."/>
            <person name="Hernandez B."/>
            <person name="Javaid M."/>
            <person name="Jayaseelan J.C."/>
            <person name="Lee S."/>
            <person name="Li M."/>
            <person name="Ming W."/>
            <person name="Munidasa M."/>
            <person name="Muniz J."/>
            <person name="Nguyen L."/>
            <person name="Ongeri F."/>
            <person name="Osuji N."/>
            <person name="Pu L.-L."/>
            <person name="Puazo M."/>
            <person name="Qu C."/>
            <person name="Quiroz J."/>
            <person name="Raj R."/>
            <person name="Weissenberger G."/>
            <person name="Xin Y."/>
            <person name="Zou X."/>
            <person name="Han Y."/>
            <person name="Richards S."/>
            <person name="Worley K."/>
            <person name="Muzny D."/>
            <person name="Gibbs R."/>
        </authorList>
    </citation>
    <scope>NUCLEOTIDE SEQUENCE</scope>
    <source>
        <strain evidence="5">Sampled in the wild</strain>
    </source>
</reference>
<dbReference type="CDD" id="cd00063">
    <property type="entry name" value="FN3"/>
    <property type="match status" value="1"/>
</dbReference>
<comment type="caution">
    <text evidence="5">The sequence shown here is derived from an EMBL/GenBank/DDBJ whole genome shotgun (WGS) entry which is preliminary data.</text>
</comment>
<reference evidence="5" key="2">
    <citation type="submission" date="2017-10" db="EMBL/GenBank/DDBJ databases">
        <title>Ladona fulva Genome sequencing and assembly.</title>
        <authorList>
            <person name="Murali S."/>
            <person name="Richards S."/>
            <person name="Bandaranaike D."/>
            <person name="Bellair M."/>
            <person name="Blankenburg K."/>
            <person name="Chao H."/>
            <person name="Dinh H."/>
            <person name="Doddapaneni H."/>
            <person name="Dugan-Rocha S."/>
            <person name="Elkadiri S."/>
            <person name="Gnanaolivu R."/>
            <person name="Hernandez B."/>
            <person name="Skinner E."/>
            <person name="Javaid M."/>
            <person name="Lee S."/>
            <person name="Li M."/>
            <person name="Ming W."/>
            <person name="Munidasa M."/>
            <person name="Muniz J."/>
            <person name="Nguyen L."/>
            <person name="Hughes D."/>
            <person name="Osuji N."/>
            <person name="Pu L.-L."/>
            <person name="Puazo M."/>
            <person name="Qu C."/>
            <person name="Quiroz J."/>
            <person name="Raj R."/>
            <person name="Weissenberger G."/>
            <person name="Xin Y."/>
            <person name="Zou X."/>
            <person name="Han Y."/>
            <person name="Worley K."/>
            <person name="Muzny D."/>
            <person name="Gibbs R."/>
        </authorList>
    </citation>
    <scope>NUCLEOTIDE SEQUENCE</scope>
    <source>
        <strain evidence="5">Sampled in the wild</strain>
    </source>
</reference>
<sequence length="418" mass="46356">MLSVRPKLHTDNSSGDFSLPDLMHNKGFEDPFLIPTPSSGGKKHGKKKDKTRKGKGRRKDKKHKAVMVPPSQPNVTRLTDESVMLRWEVPENDGLKIQFFKVQYKDMGSGKGWNTIDDDIPPHIRSYEVRNLIINHIYRFRIAAVYTNNDNLLGRNSVRFHMQEPTTKKPPYPPTLTLTEAVSPSAIRIEWEIKSFNNAGASDSSSVFTTRTLDSEVTAPKGEDGVSDSGENTTTPPTYSNNDQLYMVLGTVLGGGLVLLLLLFLALYNCRQRQNALQGAHDIHDIYQTSTRDVGFNGNGIGNGHTQNGYLPQGKLNITNNPLSETDEDKNKNVMESSFMHRKNHSCPIAPAPEHVGHSRIQRGGNEVESEESTPSSSLDVAVVLCHQISDASSSCVESPSSPSWLKQKSVMGREDYV</sequence>
<dbReference type="InterPro" id="IPR050964">
    <property type="entry name" value="Striated_Muscle_Regulatory"/>
</dbReference>
<name>A0A8K0KPR2_LADFU</name>
<feature type="compositionally biased region" description="Polar residues" evidence="2">
    <location>
        <begin position="306"/>
        <end position="324"/>
    </location>
</feature>
<dbReference type="Proteomes" id="UP000792457">
    <property type="component" value="Unassembled WGS sequence"/>
</dbReference>
<dbReference type="Pfam" id="PF00041">
    <property type="entry name" value="fn3"/>
    <property type="match status" value="1"/>
</dbReference>
<feature type="transmembrane region" description="Helical" evidence="3">
    <location>
        <begin position="245"/>
        <end position="268"/>
    </location>
</feature>
<dbReference type="InterPro" id="IPR013783">
    <property type="entry name" value="Ig-like_fold"/>
</dbReference>
<dbReference type="PANTHER" id="PTHR13817:SF73">
    <property type="entry name" value="FIBRONECTIN TYPE-III DOMAIN-CONTAINING PROTEIN"/>
    <property type="match status" value="1"/>
</dbReference>
<feature type="region of interest" description="Disordered" evidence="2">
    <location>
        <begin position="394"/>
        <end position="418"/>
    </location>
</feature>
<dbReference type="SMART" id="SM00060">
    <property type="entry name" value="FN3"/>
    <property type="match status" value="1"/>
</dbReference>
<proteinExistence type="predicted"/>
<evidence type="ECO:0000256" key="2">
    <source>
        <dbReference type="SAM" id="MobiDB-lite"/>
    </source>
</evidence>
<feature type="region of interest" description="Disordered" evidence="2">
    <location>
        <begin position="344"/>
        <end position="376"/>
    </location>
</feature>
<gene>
    <name evidence="5" type="ORF">J437_LFUL018991</name>
</gene>
<keyword evidence="3" id="KW-1133">Transmembrane helix</keyword>
<evidence type="ECO:0000313" key="5">
    <source>
        <dbReference type="EMBL" id="KAG8239214.1"/>
    </source>
</evidence>
<feature type="domain" description="Fibronectin type-III" evidence="4">
    <location>
        <begin position="69"/>
        <end position="170"/>
    </location>
</feature>
<feature type="compositionally biased region" description="Low complexity" evidence="2">
    <location>
        <begin position="394"/>
        <end position="404"/>
    </location>
</feature>
<evidence type="ECO:0000256" key="1">
    <source>
        <dbReference type="ARBA" id="ARBA00022737"/>
    </source>
</evidence>
<accession>A0A8K0KPR2</accession>
<keyword evidence="3" id="KW-0472">Membrane</keyword>
<dbReference type="OrthoDB" id="9998697at2759"/>
<organism evidence="5 6">
    <name type="scientific">Ladona fulva</name>
    <name type="common">Scarce chaser dragonfly</name>
    <name type="synonym">Libellula fulva</name>
    <dbReference type="NCBI Taxonomy" id="123851"/>
    <lineage>
        <taxon>Eukaryota</taxon>
        <taxon>Metazoa</taxon>
        <taxon>Ecdysozoa</taxon>
        <taxon>Arthropoda</taxon>
        <taxon>Hexapoda</taxon>
        <taxon>Insecta</taxon>
        <taxon>Pterygota</taxon>
        <taxon>Palaeoptera</taxon>
        <taxon>Odonata</taxon>
        <taxon>Epiprocta</taxon>
        <taxon>Anisoptera</taxon>
        <taxon>Libelluloidea</taxon>
        <taxon>Libellulidae</taxon>
        <taxon>Ladona</taxon>
    </lineage>
</organism>
<feature type="region of interest" description="Disordered" evidence="2">
    <location>
        <begin position="211"/>
        <end position="240"/>
    </location>
</feature>
<keyword evidence="1" id="KW-0677">Repeat</keyword>
<dbReference type="AlphaFoldDB" id="A0A8K0KPR2"/>
<feature type="region of interest" description="Disordered" evidence="2">
    <location>
        <begin position="1"/>
        <end position="74"/>
    </location>
</feature>
<feature type="region of interest" description="Disordered" evidence="2">
    <location>
        <begin position="306"/>
        <end position="329"/>
    </location>
</feature>
<keyword evidence="6" id="KW-1185">Reference proteome</keyword>
<keyword evidence="3" id="KW-0812">Transmembrane</keyword>
<feature type="compositionally biased region" description="Polar residues" evidence="2">
    <location>
        <begin position="229"/>
        <end position="240"/>
    </location>
</feature>
<protein>
    <recommendedName>
        <fullName evidence="4">Fibronectin type-III domain-containing protein</fullName>
    </recommendedName>
</protein>
<dbReference type="Gene3D" id="2.60.40.10">
    <property type="entry name" value="Immunoglobulins"/>
    <property type="match status" value="1"/>
</dbReference>
<dbReference type="InterPro" id="IPR036116">
    <property type="entry name" value="FN3_sf"/>
</dbReference>
<evidence type="ECO:0000313" key="6">
    <source>
        <dbReference type="Proteomes" id="UP000792457"/>
    </source>
</evidence>
<feature type="compositionally biased region" description="Basic residues" evidence="2">
    <location>
        <begin position="41"/>
        <end position="65"/>
    </location>
</feature>
<dbReference type="EMBL" id="KZ309555">
    <property type="protein sequence ID" value="KAG8239214.1"/>
    <property type="molecule type" value="Genomic_DNA"/>
</dbReference>
<evidence type="ECO:0000259" key="4">
    <source>
        <dbReference type="PROSITE" id="PS50853"/>
    </source>
</evidence>
<dbReference type="PROSITE" id="PS50853">
    <property type="entry name" value="FN3"/>
    <property type="match status" value="1"/>
</dbReference>
<dbReference type="InterPro" id="IPR003961">
    <property type="entry name" value="FN3_dom"/>
</dbReference>
<dbReference type="SUPFAM" id="SSF49265">
    <property type="entry name" value="Fibronectin type III"/>
    <property type="match status" value="1"/>
</dbReference>
<dbReference type="PANTHER" id="PTHR13817">
    <property type="entry name" value="TITIN"/>
    <property type="match status" value="1"/>
</dbReference>